<evidence type="ECO:0000313" key="1">
    <source>
        <dbReference type="EMBL" id="CAG8334665.1"/>
    </source>
</evidence>
<dbReference type="Proteomes" id="UP001152646">
    <property type="component" value="Unassembled WGS sequence"/>
</dbReference>
<reference evidence="1" key="1">
    <citation type="submission" date="2021-07" db="EMBL/GenBank/DDBJ databases">
        <authorList>
            <person name="Branca A.L. A."/>
        </authorList>
    </citation>
    <scope>NUCLEOTIDE SEQUENCE</scope>
</reference>
<organism evidence="1 2">
    <name type="scientific">Penicillium salamii</name>
    <dbReference type="NCBI Taxonomy" id="1612424"/>
    <lineage>
        <taxon>Eukaryota</taxon>
        <taxon>Fungi</taxon>
        <taxon>Dikarya</taxon>
        <taxon>Ascomycota</taxon>
        <taxon>Pezizomycotina</taxon>
        <taxon>Eurotiomycetes</taxon>
        <taxon>Eurotiomycetidae</taxon>
        <taxon>Eurotiales</taxon>
        <taxon>Aspergillaceae</taxon>
        <taxon>Penicillium</taxon>
    </lineage>
</organism>
<accession>A0A9W4NBQ6</accession>
<evidence type="ECO:0000313" key="2">
    <source>
        <dbReference type="Proteomes" id="UP001152646"/>
    </source>
</evidence>
<gene>
    <name evidence="1" type="ORF">PSALAMII_LOCUS2737</name>
</gene>
<proteinExistence type="predicted"/>
<dbReference type="OrthoDB" id="3000060at2759"/>
<name>A0A9W4NBQ6_9EURO</name>
<protein>
    <submittedName>
        <fullName evidence="1">Uncharacterized protein</fullName>
    </submittedName>
</protein>
<comment type="caution">
    <text evidence="1">The sequence shown here is derived from an EMBL/GenBank/DDBJ whole genome shotgun (WGS) entry which is preliminary data.</text>
</comment>
<dbReference type="AlphaFoldDB" id="A0A9W4NBQ6"/>
<dbReference type="EMBL" id="CAJVPA010000110">
    <property type="protein sequence ID" value="CAG8334665.1"/>
    <property type="molecule type" value="Genomic_DNA"/>
</dbReference>
<sequence length="543" mass="61481">MASTIRPIEFPDFHVIGRENGTKEELDGREFLTHSPPDLPPRHRILAILGTTDIEDQANPNEDGWFVSDFYLFHYLLAPTYPRPHNQIWLTSEDPASLVTKYKEYLHGDSQGDRRAVLDSQRLASINQAGNLRVVPRNILLERYLSTLREQVAEASRLQEHLVLFIFGHGTPKYDVEIAGSMLRMEDIRREIRNRSQVTLFTTSCYSGGWLVVPDLRQQMLNATAIAAAGPKTKSSSWPLSGSIGRASGSLAASAVLRCLVDAEDEIEERLEHPTYIQLAKSIYDCVKGMGLLGDSQQIHFSAENDEWETSYRPRLGLPLVSFKEKWQSLRQVPPSTCPPSTSAASSVVARAGGRPLKRLQYLAQEYFASNPGADNAGPNIGLHNCLIQVLKGTSFSKEKMQDLTEITAYRLGAMYEADYLREQIGLQFPSIFDIDPEHALEKLPEKQLTLKTWSLLLRHDINTTPIGIRRPYGKPLQYLTLALVDTFKSWDAIEQQVKTMASKKRAWYRLIFKAWQGHRVANDEGVRRQHRAVLEAFKKIRN</sequence>